<dbReference type="RefSeq" id="WP_185062769.1">
    <property type="nucleotide sequence ID" value="NZ_BAABJP010000004.1"/>
</dbReference>
<keyword evidence="3" id="KW-0274">FAD</keyword>
<keyword evidence="2" id="KW-0285">Flavoprotein</keyword>
<dbReference type="PANTHER" id="PTHR43400:SF10">
    <property type="entry name" value="3-OXOSTEROID 1-DEHYDROGENASE"/>
    <property type="match status" value="1"/>
</dbReference>
<evidence type="ECO:0000259" key="5">
    <source>
        <dbReference type="Pfam" id="PF00890"/>
    </source>
</evidence>
<evidence type="ECO:0000256" key="2">
    <source>
        <dbReference type="ARBA" id="ARBA00022630"/>
    </source>
</evidence>
<dbReference type="InterPro" id="IPR003953">
    <property type="entry name" value="FAD-dep_OxRdtase_2_FAD-bd"/>
</dbReference>
<gene>
    <name evidence="6" type="ORF">GCM10023321_12070</name>
</gene>
<evidence type="ECO:0000256" key="3">
    <source>
        <dbReference type="ARBA" id="ARBA00022827"/>
    </source>
</evidence>
<protein>
    <submittedName>
        <fullName evidence="6">FAD-binding protein</fullName>
    </submittedName>
</protein>
<accession>A0ABP9PMB0</accession>
<dbReference type="Gene3D" id="3.50.50.60">
    <property type="entry name" value="FAD/NAD(P)-binding domain"/>
    <property type="match status" value="2"/>
</dbReference>
<name>A0ABP9PMB0_9PSEU</name>
<comment type="cofactor">
    <cofactor evidence="1">
        <name>FAD</name>
        <dbReference type="ChEBI" id="CHEBI:57692"/>
    </cofactor>
</comment>
<evidence type="ECO:0000313" key="6">
    <source>
        <dbReference type="EMBL" id="GAA5148969.1"/>
    </source>
</evidence>
<feature type="domain" description="FAD-dependent oxidoreductase 2 FAD-binding" evidence="5">
    <location>
        <begin position="9"/>
        <end position="535"/>
    </location>
</feature>
<evidence type="ECO:0000313" key="7">
    <source>
        <dbReference type="Proteomes" id="UP001428817"/>
    </source>
</evidence>
<dbReference type="EMBL" id="BAABJP010000004">
    <property type="protein sequence ID" value="GAA5148969.1"/>
    <property type="molecule type" value="Genomic_DNA"/>
</dbReference>
<keyword evidence="4" id="KW-0560">Oxidoreductase</keyword>
<keyword evidence="7" id="KW-1185">Reference proteome</keyword>
<proteinExistence type="predicted"/>
<evidence type="ECO:0000256" key="1">
    <source>
        <dbReference type="ARBA" id="ARBA00001974"/>
    </source>
</evidence>
<organism evidence="6 7">
    <name type="scientific">Pseudonocardia eucalypti</name>
    <dbReference type="NCBI Taxonomy" id="648755"/>
    <lineage>
        <taxon>Bacteria</taxon>
        <taxon>Bacillati</taxon>
        <taxon>Actinomycetota</taxon>
        <taxon>Actinomycetes</taxon>
        <taxon>Pseudonocardiales</taxon>
        <taxon>Pseudonocardiaceae</taxon>
        <taxon>Pseudonocardia</taxon>
    </lineage>
</organism>
<dbReference type="InterPro" id="IPR050315">
    <property type="entry name" value="FAD-oxidoreductase_2"/>
</dbReference>
<comment type="caution">
    <text evidence="6">The sequence shown here is derived from an EMBL/GenBank/DDBJ whole genome shotgun (WGS) entry which is preliminary data.</text>
</comment>
<dbReference type="SUPFAM" id="SSF56425">
    <property type="entry name" value="Succinate dehydrogenase/fumarate reductase flavoprotein, catalytic domain"/>
    <property type="match status" value="1"/>
</dbReference>
<dbReference type="InterPro" id="IPR027477">
    <property type="entry name" value="Succ_DH/fumarate_Rdtase_cat_sf"/>
</dbReference>
<dbReference type="SUPFAM" id="SSF51905">
    <property type="entry name" value="FAD/NAD(P)-binding domain"/>
    <property type="match status" value="1"/>
</dbReference>
<reference evidence="7" key="1">
    <citation type="journal article" date="2019" name="Int. J. Syst. Evol. Microbiol.">
        <title>The Global Catalogue of Microorganisms (GCM) 10K type strain sequencing project: providing services to taxonomists for standard genome sequencing and annotation.</title>
        <authorList>
            <consortium name="The Broad Institute Genomics Platform"/>
            <consortium name="The Broad Institute Genome Sequencing Center for Infectious Disease"/>
            <person name="Wu L."/>
            <person name="Ma J."/>
        </authorList>
    </citation>
    <scope>NUCLEOTIDE SEQUENCE [LARGE SCALE GENOMIC DNA]</scope>
    <source>
        <strain evidence="7">JCM 18303</strain>
    </source>
</reference>
<dbReference type="Gene3D" id="3.90.700.10">
    <property type="entry name" value="Succinate dehydrogenase/fumarate reductase flavoprotein, catalytic domain"/>
    <property type="match status" value="1"/>
</dbReference>
<dbReference type="PANTHER" id="PTHR43400">
    <property type="entry name" value="FUMARATE REDUCTASE"/>
    <property type="match status" value="1"/>
</dbReference>
<dbReference type="InterPro" id="IPR036188">
    <property type="entry name" value="FAD/NAD-bd_sf"/>
</dbReference>
<dbReference type="Pfam" id="PF00890">
    <property type="entry name" value="FAD_binding_2"/>
    <property type="match status" value="1"/>
</dbReference>
<evidence type="ECO:0000256" key="4">
    <source>
        <dbReference type="ARBA" id="ARBA00023002"/>
    </source>
</evidence>
<sequence length="558" mass="59781">MSDWDCSYDFVCIGSGGGGLVAALRAADAGRSALVIEKQPLIGGSTAMSGGMVWIPNNPLMEVDGVLDAYDHGMAYFEEVVGEAGPGSSRERRDAYLTGGPRMVSFLRERGMRFRRCAGYPDYYDNRKGGSAEGRSIEGVPYDARRLGEWRHKLQPGLAESVGLAAMTEELPHLMHFNRSARAFGVAMRVGIRTQLAKLRRRPLLTNGSSLVGQLVELAVARDVPIWLDSSLEGLVVEDGRVTGVWIDRDGTTTTVAAGQGVLLAAGGFAHNKELRLRHGGDQHATGEWSISNPGDTGEVLALAMALGARTDLLDEAWWLPVPSAYFGMSALNSARQRAHTIYVDEAGNRFCNEANSYVEVGKAMFARDRNTRAVPCWLVFDDNYRRRYAHSRTSIGRLPSAWLDSGEIKKADTVEDLASACGIDPGGLAATVERFNAHAAKGIDPYYGRGESRYNRHLGDPGHKPNPALGPLDRAPYYALQIFPGDVGTCGGLVTDEHARVLGADGQPLPGLYATGNITATVMGRAYPGAGASIGNTMVFGFLAAEHACGHGATPVA</sequence>
<dbReference type="Proteomes" id="UP001428817">
    <property type="component" value="Unassembled WGS sequence"/>
</dbReference>